<evidence type="ECO:0008006" key="3">
    <source>
        <dbReference type="Google" id="ProtNLM"/>
    </source>
</evidence>
<organism evidence="1 2">
    <name type="scientific">Belliella marina</name>
    <dbReference type="NCBI Taxonomy" id="1644146"/>
    <lineage>
        <taxon>Bacteria</taxon>
        <taxon>Pseudomonadati</taxon>
        <taxon>Bacteroidota</taxon>
        <taxon>Cytophagia</taxon>
        <taxon>Cytophagales</taxon>
        <taxon>Cyclobacteriaceae</taxon>
        <taxon>Belliella</taxon>
    </lineage>
</organism>
<gene>
    <name evidence="1" type="ORF">ACFSKL_12455</name>
</gene>
<protein>
    <recommendedName>
        <fullName evidence="3">Lipoprotein</fullName>
    </recommendedName>
</protein>
<comment type="caution">
    <text evidence="1">The sequence shown here is derived from an EMBL/GenBank/DDBJ whole genome shotgun (WGS) entry which is preliminary data.</text>
</comment>
<evidence type="ECO:0000313" key="2">
    <source>
        <dbReference type="Proteomes" id="UP001597361"/>
    </source>
</evidence>
<proteinExistence type="predicted"/>
<dbReference type="EMBL" id="JBHUHR010000038">
    <property type="protein sequence ID" value="MFD2035606.1"/>
    <property type="molecule type" value="Genomic_DNA"/>
</dbReference>
<evidence type="ECO:0000313" key="1">
    <source>
        <dbReference type="EMBL" id="MFD2035606.1"/>
    </source>
</evidence>
<reference evidence="2" key="1">
    <citation type="journal article" date="2019" name="Int. J. Syst. Evol. Microbiol.">
        <title>The Global Catalogue of Microorganisms (GCM) 10K type strain sequencing project: providing services to taxonomists for standard genome sequencing and annotation.</title>
        <authorList>
            <consortium name="The Broad Institute Genomics Platform"/>
            <consortium name="The Broad Institute Genome Sequencing Center for Infectious Disease"/>
            <person name="Wu L."/>
            <person name="Ma J."/>
        </authorList>
    </citation>
    <scope>NUCLEOTIDE SEQUENCE [LARGE SCALE GENOMIC DNA]</scope>
    <source>
        <strain evidence="2">CGMCC 1.15180</strain>
    </source>
</reference>
<name>A0ABW4VPH5_9BACT</name>
<dbReference type="Proteomes" id="UP001597361">
    <property type="component" value="Unassembled WGS sequence"/>
</dbReference>
<accession>A0ABW4VPH5</accession>
<keyword evidence="2" id="KW-1185">Reference proteome</keyword>
<dbReference type="RefSeq" id="WP_376886543.1">
    <property type="nucleotide sequence ID" value="NZ_JBHUHR010000038.1"/>
</dbReference>
<dbReference type="PROSITE" id="PS51257">
    <property type="entry name" value="PROKAR_LIPOPROTEIN"/>
    <property type="match status" value="1"/>
</dbReference>
<sequence>MRHTTLIFLLTAFLFSCKKSEESTTEIPETKIKTGCYFYESNGSVAGLKINQTGDIIQGELVYAILEKDQNFGKFSGKIENGLLTGDYEFTSEGMESKRQVAFQISEGKLTEGFGEVIVNEKEATFKDPSKLDFDNGLVFLLTDCEELESNCFFDKDAVKSNMTNTCITPKELGFKLNQMEVGAMKNGNQVYLHFDENAENAEIFLPNSKNGIILKKTSEGNWSDGSYLLFAWKGFVLQKDGKNIYAGGD</sequence>